<comment type="catalytic activity">
    <reaction evidence="1">
        <text>(6S)-5-formyl-5,6,7,8-tetrahydrofolate + ATP = (6R)-5,10-methenyltetrahydrofolate + ADP + phosphate</text>
        <dbReference type="Rhea" id="RHEA:10488"/>
        <dbReference type="ChEBI" id="CHEBI:30616"/>
        <dbReference type="ChEBI" id="CHEBI:43474"/>
        <dbReference type="ChEBI" id="CHEBI:57455"/>
        <dbReference type="ChEBI" id="CHEBI:57457"/>
        <dbReference type="ChEBI" id="CHEBI:456216"/>
        <dbReference type="EC" id="6.3.3.2"/>
    </reaction>
</comment>
<keyword evidence="2" id="KW-0436">Ligase</keyword>
<protein>
    <recommendedName>
        <fullName evidence="1">5-formyltetrahydrofolate cyclo-ligase</fullName>
        <ecNumber evidence="1">6.3.3.2</ecNumber>
    </recommendedName>
</protein>
<keyword evidence="1" id="KW-0479">Metal-binding</keyword>
<evidence type="ECO:0000313" key="2">
    <source>
        <dbReference type="EMBL" id="MBU3079119.1"/>
    </source>
</evidence>
<dbReference type="PANTHER" id="PTHR23407:SF1">
    <property type="entry name" value="5-FORMYLTETRAHYDROFOLATE CYCLO-LIGASE"/>
    <property type="match status" value="1"/>
</dbReference>
<accession>A0ABS6BPC1</accession>
<dbReference type="PIRSF" id="PIRSF006806">
    <property type="entry name" value="FTHF_cligase"/>
    <property type="match status" value="1"/>
</dbReference>
<comment type="similarity">
    <text evidence="1">Belongs to the 5-formyltetrahydrofolate cyclo-ligase family.</text>
</comment>
<gene>
    <name evidence="2" type="ORF">KOF26_14765</name>
</gene>
<dbReference type="Pfam" id="PF01812">
    <property type="entry name" value="5-FTHF_cyc-lig"/>
    <property type="match status" value="1"/>
</dbReference>
<keyword evidence="1" id="KW-0460">Magnesium</keyword>
<name>A0ABS6BPC1_9SPHN</name>
<evidence type="ECO:0000313" key="3">
    <source>
        <dbReference type="Proteomes" id="UP000776276"/>
    </source>
</evidence>
<sequence length="181" mass="19313">MRRALRRRRRAFVDAMDASAFDAAAAALAERVIAQFGAARIVAGYVPVGAEVDPRPILAAAAAQGRATALPYVESREAPLRFLLWADGDPLIEGPFGLFQPLASATPAEPDLILAPLVGFDRALGRLGQGAAHYDRAFAALPEARRIGLAWSAQEADAPLPAEPWDVPLHAVATEREWITA</sequence>
<keyword evidence="3" id="KW-1185">Reference proteome</keyword>
<reference evidence="2 3" key="1">
    <citation type="submission" date="2021-06" db="EMBL/GenBank/DDBJ databases">
        <title>Sphingomonas sp. XMGL2, whole genome shotgun sequencing project.</title>
        <authorList>
            <person name="Zhao G."/>
            <person name="Shen L."/>
        </authorList>
    </citation>
    <scope>NUCLEOTIDE SEQUENCE [LARGE SCALE GENOMIC DNA]</scope>
    <source>
        <strain evidence="2 3">XMGL2</strain>
    </source>
</reference>
<comment type="caution">
    <text evidence="2">The sequence shown here is derived from an EMBL/GenBank/DDBJ whole genome shotgun (WGS) entry which is preliminary data.</text>
</comment>
<dbReference type="EC" id="6.3.3.2" evidence="1"/>
<keyword evidence="1" id="KW-0547">Nucleotide-binding</keyword>
<dbReference type="NCBIfam" id="TIGR02727">
    <property type="entry name" value="MTHFS_bact"/>
    <property type="match status" value="1"/>
</dbReference>
<dbReference type="GO" id="GO:0030272">
    <property type="term" value="F:5-formyltetrahydrofolate cyclo-ligase activity"/>
    <property type="evidence" value="ECO:0007669"/>
    <property type="project" value="UniProtKB-EC"/>
</dbReference>
<dbReference type="PANTHER" id="PTHR23407">
    <property type="entry name" value="ATPASE INHIBITOR/5-FORMYLTETRAHYDROFOLATE CYCLO-LIGASE"/>
    <property type="match status" value="1"/>
</dbReference>
<dbReference type="Proteomes" id="UP000776276">
    <property type="component" value="Unassembled WGS sequence"/>
</dbReference>
<keyword evidence="1" id="KW-0067">ATP-binding</keyword>
<dbReference type="EMBL" id="JAHKRT010000008">
    <property type="protein sequence ID" value="MBU3079119.1"/>
    <property type="molecule type" value="Genomic_DNA"/>
</dbReference>
<comment type="cofactor">
    <cofactor evidence="1">
        <name>Mg(2+)</name>
        <dbReference type="ChEBI" id="CHEBI:18420"/>
    </cofactor>
</comment>
<proteinExistence type="inferred from homology"/>
<organism evidence="2 3">
    <name type="scientific">Sphingomonas quercus</name>
    <dbReference type="NCBI Taxonomy" id="2842451"/>
    <lineage>
        <taxon>Bacteria</taxon>
        <taxon>Pseudomonadati</taxon>
        <taxon>Pseudomonadota</taxon>
        <taxon>Alphaproteobacteria</taxon>
        <taxon>Sphingomonadales</taxon>
        <taxon>Sphingomonadaceae</taxon>
        <taxon>Sphingomonas</taxon>
    </lineage>
</organism>
<dbReference type="InterPro" id="IPR002698">
    <property type="entry name" value="FTHF_cligase"/>
</dbReference>
<evidence type="ECO:0000256" key="1">
    <source>
        <dbReference type="RuleBase" id="RU361279"/>
    </source>
</evidence>